<dbReference type="InterPro" id="IPR016032">
    <property type="entry name" value="Sig_transdc_resp-reg_C-effctor"/>
</dbReference>
<feature type="domain" description="HTH luxR-type" evidence="6">
    <location>
        <begin position="152"/>
        <end position="217"/>
    </location>
</feature>
<accession>A0A8J3Y8X9</accession>
<dbReference type="InterPro" id="IPR001789">
    <property type="entry name" value="Sig_transdc_resp-reg_receiver"/>
</dbReference>
<protein>
    <submittedName>
        <fullName evidence="8">DNA-binding response regulator</fullName>
    </submittedName>
</protein>
<dbReference type="PROSITE" id="PS50043">
    <property type="entry name" value="HTH_LUXR_2"/>
    <property type="match status" value="1"/>
</dbReference>
<keyword evidence="4" id="KW-0804">Transcription</keyword>
<keyword evidence="3 8" id="KW-0238">DNA-binding</keyword>
<dbReference type="InterPro" id="IPR011006">
    <property type="entry name" value="CheY-like_superfamily"/>
</dbReference>
<name>A0A8J3Y8X9_9ACTN</name>
<dbReference type="GO" id="GO:0006355">
    <property type="term" value="P:regulation of DNA-templated transcription"/>
    <property type="evidence" value="ECO:0007669"/>
    <property type="project" value="InterPro"/>
</dbReference>
<dbReference type="RefSeq" id="WP_203938670.1">
    <property type="nucleotide sequence ID" value="NZ_BAAAGJ010000005.1"/>
</dbReference>
<dbReference type="EMBL" id="BOOY01000020">
    <property type="protein sequence ID" value="GIJ03385.1"/>
    <property type="molecule type" value="Genomic_DNA"/>
</dbReference>
<dbReference type="InterPro" id="IPR058245">
    <property type="entry name" value="NreC/VraR/RcsB-like_REC"/>
</dbReference>
<dbReference type="CDD" id="cd17535">
    <property type="entry name" value="REC_NarL-like"/>
    <property type="match status" value="1"/>
</dbReference>
<sequence length="222" mass="23222">MTTDPAETGPLRVVIADDHPVFRQGLRALLDAIGVEVAGEAADGAAAVEVCRAVRPDVLLLDLHMPQVSGVEATRRLAVECPGTAVLVLTMYDDDQMVLAAVRAGARGYLLKGAGQEEIGRAVRAVAGGAMIYGAGVGERLVTALAGPAAAGPEPFPELSPREREILDLMARGDGNAAIARRLHLSEKTVRNNVSHIFVKLRVADRVQAVVRAREAGLGTGP</sequence>
<dbReference type="GO" id="GO:0000160">
    <property type="term" value="P:phosphorelay signal transduction system"/>
    <property type="evidence" value="ECO:0007669"/>
    <property type="project" value="InterPro"/>
</dbReference>
<evidence type="ECO:0000259" key="6">
    <source>
        <dbReference type="PROSITE" id="PS50043"/>
    </source>
</evidence>
<dbReference type="InterPro" id="IPR039420">
    <property type="entry name" value="WalR-like"/>
</dbReference>
<dbReference type="Pfam" id="PF00072">
    <property type="entry name" value="Response_reg"/>
    <property type="match status" value="1"/>
</dbReference>
<evidence type="ECO:0000259" key="7">
    <source>
        <dbReference type="PROSITE" id="PS50110"/>
    </source>
</evidence>
<dbReference type="SUPFAM" id="SSF46894">
    <property type="entry name" value="C-terminal effector domain of the bipartite response regulators"/>
    <property type="match status" value="1"/>
</dbReference>
<organism evidence="8 9">
    <name type="scientific">Spirilliplanes yamanashiensis</name>
    <dbReference type="NCBI Taxonomy" id="42233"/>
    <lineage>
        <taxon>Bacteria</taxon>
        <taxon>Bacillati</taxon>
        <taxon>Actinomycetota</taxon>
        <taxon>Actinomycetes</taxon>
        <taxon>Micromonosporales</taxon>
        <taxon>Micromonosporaceae</taxon>
        <taxon>Spirilliplanes</taxon>
    </lineage>
</organism>
<dbReference type="Pfam" id="PF00196">
    <property type="entry name" value="GerE"/>
    <property type="match status" value="1"/>
</dbReference>
<dbReference type="PROSITE" id="PS50110">
    <property type="entry name" value="RESPONSE_REGULATORY"/>
    <property type="match status" value="1"/>
</dbReference>
<evidence type="ECO:0000256" key="4">
    <source>
        <dbReference type="ARBA" id="ARBA00023163"/>
    </source>
</evidence>
<dbReference type="PANTHER" id="PTHR43214:SF24">
    <property type="entry name" value="TRANSCRIPTIONAL REGULATORY PROTEIN NARL-RELATED"/>
    <property type="match status" value="1"/>
</dbReference>
<dbReference type="SMART" id="SM00448">
    <property type="entry name" value="REC"/>
    <property type="match status" value="1"/>
</dbReference>
<evidence type="ECO:0000313" key="8">
    <source>
        <dbReference type="EMBL" id="GIJ03385.1"/>
    </source>
</evidence>
<dbReference type="SUPFAM" id="SSF52172">
    <property type="entry name" value="CheY-like"/>
    <property type="match status" value="1"/>
</dbReference>
<keyword evidence="9" id="KW-1185">Reference proteome</keyword>
<evidence type="ECO:0000256" key="3">
    <source>
        <dbReference type="ARBA" id="ARBA00023125"/>
    </source>
</evidence>
<comment type="caution">
    <text evidence="8">The sequence shown here is derived from an EMBL/GenBank/DDBJ whole genome shotgun (WGS) entry which is preliminary data.</text>
</comment>
<dbReference type="CDD" id="cd06170">
    <property type="entry name" value="LuxR_C_like"/>
    <property type="match status" value="1"/>
</dbReference>
<dbReference type="PRINTS" id="PR00038">
    <property type="entry name" value="HTHLUXR"/>
</dbReference>
<gene>
    <name evidence="8" type="ORF">Sya03_27370</name>
</gene>
<dbReference type="GO" id="GO:0003677">
    <property type="term" value="F:DNA binding"/>
    <property type="evidence" value="ECO:0007669"/>
    <property type="project" value="UniProtKB-KW"/>
</dbReference>
<feature type="modified residue" description="4-aspartylphosphate" evidence="5">
    <location>
        <position position="62"/>
    </location>
</feature>
<dbReference type="InterPro" id="IPR000792">
    <property type="entry name" value="Tscrpt_reg_LuxR_C"/>
</dbReference>
<keyword evidence="1 5" id="KW-0597">Phosphoprotein</keyword>
<proteinExistence type="predicted"/>
<dbReference type="SMART" id="SM00421">
    <property type="entry name" value="HTH_LUXR"/>
    <property type="match status" value="1"/>
</dbReference>
<dbReference type="AlphaFoldDB" id="A0A8J3Y8X9"/>
<dbReference type="Proteomes" id="UP000652013">
    <property type="component" value="Unassembled WGS sequence"/>
</dbReference>
<dbReference type="PANTHER" id="PTHR43214">
    <property type="entry name" value="TWO-COMPONENT RESPONSE REGULATOR"/>
    <property type="match status" value="1"/>
</dbReference>
<dbReference type="Gene3D" id="3.40.50.2300">
    <property type="match status" value="1"/>
</dbReference>
<keyword evidence="2" id="KW-0805">Transcription regulation</keyword>
<evidence type="ECO:0000256" key="1">
    <source>
        <dbReference type="ARBA" id="ARBA00022553"/>
    </source>
</evidence>
<dbReference type="PROSITE" id="PS00622">
    <property type="entry name" value="HTH_LUXR_1"/>
    <property type="match status" value="1"/>
</dbReference>
<evidence type="ECO:0000256" key="2">
    <source>
        <dbReference type="ARBA" id="ARBA00023015"/>
    </source>
</evidence>
<evidence type="ECO:0000313" key="9">
    <source>
        <dbReference type="Proteomes" id="UP000652013"/>
    </source>
</evidence>
<feature type="domain" description="Response regulatory" evidence="7">
    <location>
        <begin position="12"/>
        <end position="127"/>
    </location>
</feature>
<evidence type="ECO:0000256" key="5">
    <source>
        <dbReference type="PROSITE-ProRule" id="PRU00169"/>
    </source>
</evidence>
<reference evidence="8" key="1">
    <citation type="submission" date="2021-01" db="EMBL/GenBank/DDBJ databases">
        <title>Whole genome shotgun sequence of Spirilliplanes yamanashiensis NBRC 15828.</title>
        <authorList>
            <person name="Komaki H."/>
            <person name="Tamura T."/>
        </authorList>
    </citation>
    <scope>NUCLEOTIDE SEQUENCE</scope>
    <source>
        <strain evidence="8">NBRC 15828</strain>
    </source>
</reference>